<feature type="binding site" evidence="5">
    <location>
        <position position="289"/>
    </location>
    <ligand>
        <name>substrate</name>
    </ligand>
</feature>
<dbReference type="FunFam" id="3.20.20.10:FF:000003">
    <property type="entry name" value="Diaminopimelate decarboxylase"/>
    <property type="match status" value="1"/>
</dbReference>
<feature type="binding site" evidence="5">
    <location>
        <position position="357"/>
    </location>
    <ligand>
        <name>substrate</name>
    </ligand>
</feature>
<evidence type="ECO:0000256" key="2">
    <source>
        <dbReference type="ARBA" id="ARBA00022793"/>
    </source>
</evidence>
<feature type="binding site" evidence="5">
    <location>
        <position position="385"/>
    </location>
    <ligand>
        <name>substrate</name>
    </ligand>
</feature>
<dbReference type="InterPro" id="IPR022644">
    <property type="entry name" value="De-COase2_N"/>
</dbReference>
<evidence type="ECO:0000256" key="4">
    <source>
        <dbReference type="ARBA" id="ARBA00023239"/>
    </source>
</evidence>
<evidence type="ECO:0000313" key="11">
    <source>
        <dbReference type="EMBL" id="CAF0703094.1"/>
    </source>
</evidence>
<dbReference type="InterPro" id="IPR002986">
    <property type="entry name" value="DAP_deCOOHase_LysA"/>
</dbReference>
<dbReference type="NCBIfam" id="TIGR01048">
    <property type="entry name" value="lysA"/>
    <property type="match status" value="1"/>
</dbReference>
<dbReference type="InterPro" id="IPR029066">
    <property type="entry name" value="PLP-binding_barrel"/>
</dbReference>
<proteinExistence type="inferred from homology"/>
<gene>
    <name evidence="5 11" type="primary">lysA</name>
    <name evidence="11" type="ORF">MPNT_500004</name>
</gene>
<dbReference type="InterPro" id="IPR009006">
    <property type="entry name" value="Ala_racemase/Decarboxylase_C"/>
</dbReference>
<dbReference type="InterPro" id="IPR022643">
    <property type="entry name" value="De-COase2_C"/>
</dbReference>
<dbReference type="SUPFAM" id="SSF50621">
    <property type="entry name" value="Alanine racemase C-terminal domain-like"/>
    <property type="match status" value="1"/>
</dbReference>
<evidence type="ECO:0000256" key="5">
    <source>
        <dbReference type="HAMAP-Rule" id="MF_02120"/>
    </source>
</evidence>
<feature type="binding site" evidence="5">
    <location>
        <position position="238"/>
    </location>
    <ligand>
        <name>pyridoxal 5'-phosphate</name>
        <dbReference type="ChEBI" id="CHEBI:597326"/>
    </ligand>
</feature>
<comment type="pathway">
    <text evidence="5 8">Amino-acid biosynthesis; L-lysine biosynthesis via DAP pathway; L-lysine from DL-2,6-diaminopimelate: step 1/1.</text>
</comment>
<feature type="modified residue" description="N6-(pyridoxal phosphate)lysine" evidence="5 7">
    <location>
        <position position="60"/>
    </location>
</feature>
<dbReference type="Pfam" id="PF02784">
    <property type="entry name" value="Orn_Arg_deC_N"/>
    <property type="match status" value="1"/>
</dbReference>
<dbReference type="PRINTS" id="PR01181">
    <property type="entry name" value="DAPDCRBXLASE"/>
</dbReference>
<dbReference type="Proteomes" id="UP000663859">
    <property type="component" value="Unassembled WGS sequence"/>
</dbReference>
<dbReference type="Pfam" id="PF00278">
    <property type="entry name" value="Orn_DAP_Arg_deC"/>
    <property type="match status" value="1"/>
</dbReference>
<comment type="subunit">
    <text evidence="5">Homodimer.</text>
</comment>
<keyword evidence="3 5" id="KW-0663">Pyridoxal phosphate</keyword>
<dbReference type="InterPro" id="IPR000183">
    <property type="entry name" value="Orn/DAP/Arg_de-COase"/>
</dbReference>
<comment type="similarity">
    <text evidence="5">Belongs to the Orn/Lys/Arg decarboxylase class-II family. LysA subfamily.</text>
</comment>
<evidence type="ECO:0000256" key="8">
    <source>
        <dbReference type="RuleBase" id="RU003738"/>
    </source>
</evidence>
<keyword evidence="5" id="KW-0028">Amino-acid biosynthesis</keyword>
<dbReference type="PROSITE" id="PS00878">
    <property type="entry name" value="ODR_DC_2_1"/>
    <property type="match status" value="1"/>
</dbReference>
<organism evidence="11 12">
    <name type="scientific">Candidatus Methylacidithermus pantelleriae</name>
    <dbReference type="NCBI Taxonomy" id="2744239"/>
    <lineage>
        <taxon>Bacteria</taxon>
        <taxon>Pseudomonadati</taxon>
        <taxon>Verrucomicrobiota</taxon>
        <taxon>Methylacidiphilae</taxon>
        <taxon>Methylacidiphilales</taxon>
        <taxon>Methylacidiphilaceae</taxon>
        <taxon>Candidatus Methylacidithermus</taxon>
    </lineage>
</organism>
<evidence type="ECO:0000256" key="7">
    <source>
        <dbReference type="PIRSR" id="PIRSR600183-50"/>
    </source>
</evidence>
<dbReference type="GO" id="GO:0030170">
    <property type="term" value="F:pyridoxal phosphate binding"/>
    <property type="evidence" value="ECO:0007669"/>
    <property type="project" value="UniProtKB-UniRule"/>
</dbReference>
<dbReference type="HAMAP" id="MF_02120">
    <property type="entry name" value="LysA"/>
    <property type="match status" value="1"/>
</dbReference>
<dbReference type="Gene3D" id="3.20.20.10">
    <property type="entry name" value="Alanine racemase"/>
    <property type="match status" value="1"/>
</dbReference>
<reference evidence="11" key="1">
    <citation type="submission" date="2021-02" db="EMBL/GenBank/DDBJ databases">
        <authorList>
            <person name="Cremers G."/>
            <person name="Picone N."/>
        </authorList>
    </citation>
    <scope>NUCLEOTIDE SEQUENCE</scope>
    <source>
        <strain evidence="11">PQ17</strain>
    </source>
</reference>
<feature type="binding site" evidence="5">
    <location>
        <position position="330"/>
    </location>
    <ligand>
        <name>substrate</name>
    </ligand>
</feature>
<dbReference type="InterPro" id="IPR022653">
    <property type="entry name" value="De-COase2_pyr-phos_BS"/>
</dbReference>
<evidence type="ECO:0000256" key="3">
    <source>
        <dbReference type="ARBA" id="ARBA00022898"/>
    </source>
</evidence>
<feature type="binding site" evidence="5">
    <location>
        <begin position="286"/>
        <end position="289"/>
    </location>
    <ligand>
        <name>pyridoxal 5'-phosphate</name>
        <dbReference type="ChEBI" id="CHEBI:597326"/>
    </ligand>
</feature>
<dbReference type="GO" id="GO:0008836">
    <property type="term" value="F:diaminopimelate decarboxylase activity"/>
    <property type="evidence" value="ECO:0007669"/>
    <property type="project" value="UniProtKB-UniRule"/>
</dbReference>
<dbReference type="UniPathway" id="UPA00034">
    <property type="reaction ID" value="UER00027"/>
</dbReference>
<comment type="cofactor">
    <cofactor evidence="1 5 7 8">
        <name>pyridoxal 5'-phosphate</name>
        <dbReference type="ChEBI" id="CHEBI:597326"/>
    </cofactor>
</comment>
<feature type="binding site" evidence="5">
    <location>
        <position position="385"/>
    </location>
    <ligand>
        <name>pyridoxal 5'-phosphate</name>
        <dbReference type="ChEBI" id="CHEBI:597326"/>
    </ligand>
</feature>
<comment type="catalytic activity">
    <reaction evidence="5 8">
        <text>meso-2,6-diaminopimelate + H(+) = L-lysine + CO2</text>
        <dbReference type="Rhea" id="RHEA:15101"/>
        <dbReference type="ChEBI" id="CHEBI:15378"/>
        <dbReference type="ChEBI" id="CHEBI:16526"/>
        <dbReference type="ChEBI" id="CHEBI:32551"/>
        <dbReference type="ChEBI" id="CHEBI:57791"/>
        <dbReference type="EC" id="4.1.1.20"/>
    </reaction>
</comment>
<feature type="binding site" evidence="5">
    <location>
        <position position="326"/>
    </location>
    <ligand>
        <name>substrate</name>
    </ligand>
</feature>
<feature type="domain" description="Orn/DAP/Arg decarboxylase 2 N-terminal" evidence="10">
    <location>
        <begin position="37"/>
        <end position="292"/>
    </location>
</feature>
<protein>
    <recommendedName>
        <fullName evidence="5 6">Diaminopimelate decarboxylase</fullName>
        <shortName evidence="5">DAP decarboxylase</shortName>
        <shortName evidence="5">DAPDC</shortName>
        <ecNumber evidence="5 6">4.1.1.20</ecNumber>
    </recommendedName>
</protein>
<evidence type="ECO:0000256" key="1">
    <source>
        <dbReference type="ARBA" id="ARBA00001933"/>
    </source>
</evidence>
<feature type="domain" description="Orn/DAP/Arg decarboxylase 2 C-terminal" evidence="9">
    <location>
        <begin position="30"/>
        <end position="383"/>
    </location>
</feature>
<dbReference type="EC" id="4.1.1.20" evidence="5 6"/>
<comment type="function">
    <text evidence="5">Specifically catalyzes the decarboxylation of meso-diaminopimelate (meso-DAP) to L-lysine.</text>
</comment>
<dbReference type="PANTHER" id="PTHR43727">
    <property type="entry name" value="DIAMINOPIMELATE DECARBOXYLASE"/>
    <property type="match status" value="1"/>
</dbReference>
<dbReference type="PANTHER" id="PTHR43727:SF2">
    <property type="entry name" value="GROUP IV DECARBOXYLASE"/>
    <property type="match status" value="1"/>
</dbReference>
<dbReference type="PRINTS" id="PR01179">
    <property type="entry name" value="ODADCRBXLASE"/>
</dbReference>
<comment type="caution">
    <text evidence="11">The sequence shown here is derived from an EMBL/GenBank/DDBJ whole genome shotgun (WGS) entry which is preliminary data.</text>
</comment>
<keyword evidence="5 8" id="KW-0457">Lysine biosynthesis</keyword>
<name>A0A8J2FTK1_9BACT</name>
<dbReference type="SUPFAM" id="SSF51419">
    <property type="entry name" value="PLP-binding barrel"/>
    <property type="match status" value="1"/>
</dbReference>
<dbReference type="CDD" id="cd06828">
    <property type="entry name" value="PLPDE_III_DapDC"/>
    <property type="match status" value="1"/>
</dbReference>
<feature type="active site" description="Proton donor" evidence="7">
    <location>
        <position position="356"/>
    </location>
</feature>
<keyword evidence="4 5" id="KW-0456">Lyase</keyword>
<dbReference type="Gene3D" id="2.40.37.10">
    <property type="entry name" value="Lyase, Ornithine Decarboxylase, Chain A, domain 1"/>
    <property type="match status" value="1"/>
</dbReference>
<evidence type="ECO:0000259" key="9">
    <source>
        <dbReference type="Pfam" id="PF00278"/>
    </source>
</evidence>
<dbReference type="AlphaFoldDB" id="A0A8J2FTK1"/>
<keyword evidence="2 5" id="KW-0210">Decarboxylase</keyword>
<dbReference type="GO" id="GO:0009089">
    <property type="term" value="P:lysine biosynthetic process via diaminopimelate"/>
    <property type="evidence" value="ECO:0007669"/>
    <property type="project" value="UniProtKB-UniRule"/>
</dbReference>
<evidence type="ECO:0000256" key="6">
    <source>
        <dbReference type="NCBIfam" id="TIGR01048"/>
    </source>
</evidence>
<evidence type="ECO:0000259" key="10">
    <source>
        <dbReference type="Pfam" id="PF02784"/>
    </source>
</evidence>
<keyword evidence="12" id="KW-1185">Reference proteome</keyword>
<evidence type="ECO:0000313" key="12">
    <source>
        <dbReference type="Proteomes" id="UP000663859"/>
    </source>
</evidence>
<accession>A0A8J2FTK1</accession>
<sequence length="441" mass="48978">MHQFRMENGELWVEEVPVEELAERYGTPLYVYSARTVEEHYDRLVEAWKGLNPMILYAVKANSNRAILELLAARGSGFDLVSGGELFRVLRAGGDPQKCTFAGVGKTRREIQEALEAGVLALIVESEQELLRIEEVAGRLGCRAPVALRINPEVAPGTHPKIATAVKESKFGIPYSAALAVYERAASSPRLQIKGVQMHLGSQITRMEPFEEALDRMVPLVSELKRRYGISFFDLGGGFGVVYEEALASGKREWWEEQATPPATPRMLAERLEGKLASLDVRIFLEPGRLLVGNAGILVTEVQYVKELEGGKEIVIVDAGMNDLMRPALYGAFHEVVPLRDRGAGYKLLDVAGPICESGDFFARNRWLPALRQGDRIAIMTAGAYGFSMACQYNSRPRAAEVMVRGREVRVVRLRETYQDLVRGERGWQKEDARLDGGLAD</sequence>
<dbReference type="EMBL" id="CAJNOB010000046">
    <property type="protein sequence ID" value="CAF0703094.1"/>
    <property type="molecule type" value="Genomic_DNA"/>
</dbReference>